<dbReference type="Gene3D" id="2.60.40.1190">
    <property type="match status" value="1"/>
</dbReference>
<dbReference type="Proteomes" id="UP001168552">
    <property type="component" value="Unassembled WGS sequence"/>
</dbReference>
<proteinExistence type="predicted"/>
<dbReference type="RefSeq" id="WP_320003594.1">
    <property type="nucleotide sequence ID" value="NZ_JAUHJS010000003.1"/>
</dbReference>
<comment type="caution">
    <text evidence="1">The sequence shown here is derived from an EMBL/GenBank/DDBJ whole genome shotgun (WGS) entry which is preliminary data.</text>
</comment>
<reference evidence="1" key="1">
    <citation type="submission" date="2023-06" db="EMBL/GenBank/DDBJ databases">
        <title>Cytophagales bacterium Strain LB-30, isolated from soil.</title>
        <authorList>
            <person name="Liu B."/>
        </authorList>
    </citation>
    <scope>NUCLEOTIDE SEQUENCE</scope>
    <source>
        <strain evidence="1">LB-30</strain>
    </source>
</reference>
<accession>A0ABT8F3W8</accession>
<keyword evidence="2" id="KW-1185">Reference proteome</keyword>
<dbReference type="SUPFAM" id="SSF49344">
    <property type="entry name" value="CBD9-like"/>
    <property type="match status" value="1"/>
</dbReference>
<name>A0ABT8F3W8_9BACT</name>
<sequence>MKEYHLPFFANRPDWAEVPAITDFSSPWTSTSFPATAFQAYHDGILLYFRFTAQGPNPKVWVKENLKMEVLKSERVELFFRKDEAMKPYFCLEIDPHGRVLDYESAFYRQSNRAWQWPHNLHIHAHIGTEGYSVEGVIRLSALEQLGVLHKNEMQVGVYRGHCTHLENEEATLEWYTWVDPKTETPDFHVPASFGRWVLENMPD</sequence>
<protein>
    <recommendedName>
        <fullName evidence="3">Carbohydrate-binding domain-containing protein</fullName>
    </recommendedName>
</protein>
<evidence type="ECO:0000313" key="1">
    <source>
        <dbReference type="EMBL" id="MDN4165064.1"/>
    </source>
</evidence>
<evidence type="ECO:0008006" key="3">
    <source>
        <dbReference type="Google" id="ProtNLM"/>
    </source>
</evidence>
<organism evidence="1 2">
    <name type="scientific">Shiella aurantiaca</name>
    <dbReference type="NCBI Taxonomy" id="3058365"/>
    <lineage>
        <taxon>Bacteria</taxon>
        <taxon>Pseudomonadati</taxon>
        <taxon>Bacteroidota</taxon>
        <taxon>Cytophagia</taxon>
        <taxon>Cytophagales</taxon>
        <taxon>Shiellaceae</taxon>
        <taxon>Shiella</taxon>
    </lineage>
</organism>
<evidence type="ECO:0000313" key="2">
    <source>
        <dbReference type="Proteomes" id="UP001168552"/>
    </source>
</evidence>
<dbReference type="EMBL" id="JAUHJS010000003">
    <property type="protein sequence ID" value="MDN4165064.1"/>
    <property type="molecule type" value="Genomic_DNA"/>
</dbReference>
<gene>
    <name evidence="1" type="ORF">QWY31_06095</name>
</gene>